<proteinExistence type="predicted"/>
<dbReference type="RefSeq" id="WP_378248766.1">
    <property type="nucleotide sequence ID" value="NZ_JBHSKF010000009.1"/>
</dbReference>
<reference evidence="2" key="1">
    <citation type="journal article" date="2019" name="Int. J. Syst. Evol. Microbiol.">
        <title>The Global Catalogue of Microorganisms (GCM) 10K type strain sequencing project: providing services to taxonomists for standard genome sequencing and annotation.</title>
        <authorList>
            <consortium name="The Broad Institute Genomics Platform"/>
            <consortium name="The Broad Institute Genome Sequencing Center for Infectious Disease"/>
            <person name="Wu L."/>
            <person name="Ma J."/>
        </authorList>
    </citation>
    <scope>NUCLEOTIDE SEQUENCE [LARGE SCALE GENOMIC DNA]</scope>
    <source>
        <strain evidence="2">CCUG 59778</strain>
    </source>
</reference>
<evidence type="ECO:0000313" key="2">
    <source>
        <dbReference type="Proteomes" id="UP001596157"/>
    </source>
</evidence>
<accession>A0ABW0ESC4</accession>
<dbReference type="Pfam" id="PF14019">
    <property type="entry name" value="DUF4235"/>
    <property type="match status" value="1"/>
</dbReference>
<protein>
    <submittedName>
        <fullName evidence="1">DUF4235 domain-containing protein</fullName>
    </submittedName>
</protein>
<gene>
    <name evidence="1" type="ORF">ACFPM7_17830</name>
</gene>
<dbReference type="Proteomes" id="UP001596157">
    <property type="component" value="Unassembled WGS sequence"/>
</dbReference>
<keyword evidence="2" id="KW-1185">Reference proteome</keyword>
<comment type="caution">
    <text evidence="1">The sequence shown here is derived from an EMBL/GenBank/DDBJ whole genome shotgun (WGS) entry which is preliminary data.</text>
</comment>
<organism evidence="1 2">
    <name type="scientific">Actinokineospora guangxiensis</name>
    <dbReference type="NCBI Taxonomy" id="1490288"/>
    <lineage>
        <taxon>Bacteria</taxon>
        <taxon>Bacillati</taxon>
        <taxon>Actinomycetota</taxon>
        <taxon>Actinomycetes</taxon>
        <taxon>Pseudonocardiales</taxon>
        <taxon>Pseudonocardiaceae</taxon>
        <taxon>Actinokineospora</taxon>
    </lineage>
</organism>
<dbReference type="InterPro" id="IPR025329">
    <property type="entry name" value="DUF4235"/>
</dbReference>
<dbReference type="EMBL" id="JBHSKF010000009">
    <property type="protein sequence ID" value="MFC5288915.1"/>
    <property type="molecule type" value="Genomic_DNA"/>
</dbReference>
<sequence length="87" mass="9221">MLKLIYRPLSLLISVLGGLLASALFKRVWKVASGDEEAPEATSPDHSTKEVLAAALLQGALFGVVKAAVDRAGAKGYRKLTGDHMDD</sequence>
<evidence type="ECO:0000313" key="1">
    <source>
        <dbReference type="EMBL" id="MFC5288915.1"/>
    </source>
</evidence>
<name>A0ABW0ESC4_9PSEU</name>